<accession>A0AA49FM23</accession>
<dbReference type="KEGG" id="npv:OHM77_03605"/>
<feature type="domain" description="ChrB C-terminal" evidence="1">
    <location>
        <begin position="111"/>
        <end position="239"/>
    </location>
</feature>
<evidence type="ECO:0000313" key="2">
    <source>
        <dbReference type="EMBL" id="WIM06384.1"/>
    </source>
</evidence>
<reference evidence="2" key="1">
    <citation type="journal article" date="2023" name="Nat. Microbiol.">
        <title>Enrichment and characterization of a nitric oxide-reducing microbial community in a continuous bioreactor.</title>
        <authorList>
            <person name="Garrido-Amador P."/>
            <person name="Stortenbeker N."/>
            <person name="Wessels H.J.C.T."/>
            <person name="Speth D.R."/>
            <person name="Garcia-Heredia I."/>
            <person name="Kartal B."/>
        </authorList>
    </citation>
    <scope>NUCLEOTIDE SEQUENCE</scope>
    <source>
        <strain evidence="2">MAG1</strain>
    </source>
</reference>
<dbReference type="InterPro" id="IPR018634">
    <property type="entry name" value="ChrB_C"/>
</dbReference>
<protein>
    <submittedName>
        <fullName evidence="2">Chromate resistance protein</fullName>
    </submittedName>
</protein>
<gene>
    <name evidence="2" type="ORF">OHM77_03605</name>
</gene>
<dbReference type="Proteomes" id="UP001234916">
    <property type="component" value="Chromosome"/>
</dbReference>
<evidence type="ECO:0000259" key="1">
    <source>
        <dbReference type="Pfam" id="PF09828"/>
    </source>
</evidence>
<proteinExistence type="predicted"/>
<name>A0AA49FM23_9PROT</name>
<dbReference type="AlphaFoldDB" id="A0AA49FM23"/>
<dbReference type="Pfam" id="PF09828">
    <property type="entry name" value="ChrB_C"/>
    <property type="match status" value="1"/>
</dbReference>
<dbReference type="EMBL" id="CP107246">
    <property type="protein sequence ID" value="WIM06384.1"/>
    <property type="molecule type" value="Genomic_DNA"/>
</dbReference>
<organism evidence="2">
    <name type="scientific">Candidatus Nitricoxidivorans perseverans</name>
    <dbReference type="NCBI Taxonomy" id="2975601"/>
    <lineage>
        <taxon>Bacteria</taxon>
        <taxon>Pseudomonadati</taxon>
        <taxon>Pseudomonadota</taxon>
        <taxon>Betaproteobacteria</taxon>
        <taxon>Nitrosomonadales</taxon>
        <taxon>Sterolibacteriaceae</taxon>
        <taxon>Candidatus Nitricoxidivorans</taxon>
    </lineage>
</organism>
<sequence>MNDSTQWRLLVASLPTKPAAARMRLWRGVKAAGCAALRDGAWLLPASGARTLARLAENVVAAGGSAEVLTVVTEAEQTTRFAALFDRDGEPRAGTGEIRRLAAADFQGRTWATRKNLWIDRMASAWLISRFIDRKAKFLWIDSPKKCPKSALGFDFDGAAFTHVGSRVTFEVLMASFGLDTDPALAKIGAIVHCLDVGGVSVPEAAGVEAVLGGLRAAAPDDDRLLTESRRVFDGLYDNFRKVNDDA</sequence>